<dbReference type="PROSITE" id="PS00138">
    <property type="entry name" value="SUBTILASE_SER"/>
    <property type="match status" value="1"/>
</dbReference>
<evidence type="ECO:0000313" key="9">
    <source>
        <dbReference type="Proteomes" id="UP000885826"/>
    </source>
</evidence>
<dbReference type="GO" id="GO:0006508">
    <property type="term" value="P:proteolysis"/>
    <property type="evidence" value="ECO:0007669"/>
    <property type="project" value="UniProtKB-KW"/>
</dbReference>
<dbReference type="InterPro" id="IPR015500">
    <property type="entry name" value="Peptidase_S8_subtilisin-rel"/>
</dbReference>
<dbReference type="InterPro" id="IPR026444">
    <property type="entry name" value="Secre_tail"/>
</dbReference>
<gene>
    <name evidence="8" type="ORF">ENI34_08480</name>
</gene>
<proteinExistence type="inferred from homology"/>
<dbReference type="EMBL" id="DRIG01000091">
    <property type="protein sequence ID" value="HEC79158.1"/>
    <property type="molecule type" value="Genomic_DNA"/>
</dbReference>
<feature type="active site" description="Charge relay system" evidence="5">
    <location>
        <position position="394"/>
    </location>
</feature>
<dbReference type="SUPFAM" id="SSF52743">
    <property type="entry name" value="Subtilisin-like"/>
    <property type="match status" value="1"/>
</dbReference>
<comment type="caution">
    <text evidence="8">The sequence shown here is derived from an EMBL/GenBank/DDBJ whole genome shotgun (WGS) entry which is preliminary data.</text>
</comment>
<dbReference type="PRINTS" id="PR00723">
    <property type="entry name" value="SUBTILISIN"/>
</dbReference>
<evidence type="ECO:0000256" key="3">
    <source>
        <dbReference type="ARBA" id="ARBA00022801"/>
    </source>
</evidence>
<keyword evidence="2 5" id="KW-0645">Protease</keyword>
<dbReference type="Proteomes" id="UP000885826">
    <property type="component" value="Unassembled WGS sequence"/>
</dbReference>
<evidence type="ECO:0000256" key="1">
    <source>
        <dbReference type="ARBA" id="ARBA00011073"/>
    </source>
</evidence>
<sequence>MATLVLIFMVAVLPPIPGKLTAELSEILHDAASQEKIFVIVHMNTEYPYESLVDMDAQEKCVVFKNVAENSQSDVFEYLKSLSENKVELGGQFWIFNGFHLKATKDVIMALTRRNDIWFICHNTEVHAHRVREDNIRVKKKRSRVVEWNISKVMADSCWTAGYNGSGIILGHIDTGVDVDHPALSGKWLSPYWLDGVNGQPTPYDDNNHGTHTMGTICGGDGPGLFTDDIGIAYGAQYIPTKAFNASGTGTYASIDTCMQYLADLKAGGVDIRAIGNSWGAVNGADLHWWSIVLNWKILGVFPVFSIGNSGPGPGSVGSPGSYPLTIGVGATDSLDDIAFFSSRGPAPNIDPINDPQYWYYSDWNLLKPDVSAPGVDVRSSIPGGGYGLLTGTSMASPHITGGVALLLDKNPYLTVDDIYELLYQNCEQPTQGAPYPNYNYGWGRINLWHSLQATPPGNKPNIKIVRIEVVGGNENGRLDPGETAGIVSYLRNNGGISATGTIAKLRINDSYITINDSTTNLGTILPRDTVDNSADPFSVTVSPVCPEGYILNFQLYIVCAESSWTRNFDLIVGNPGEDYATHDCGNCKLTVTRYGAIGFMGSNQSAGLGFIYPISGPKRLYYGSFAVGTDADYCVDRYFEKNECDDEDWNTVTSPVYGGVRMYEPGPGNLDEYTTALYDDSGHPNSKGLLCEQYSWAWDDPNASEFVTIKFVLKNQGSFAINSLYAALFMDFDIGDYSNNQGSSETARNLTWMYEAGTGAPYYVGVAMLDPPRTTSPANLALIDHLIYVYPYQGLPDSIQIQFMDGTIINPSSNRLFDWSTCNSAGPFNLNPGDSAVVAFAILGGDNLNDLKTNADTAYTRYWNLEFGIEDNKLPSEQSIPQLMLTPVIARNRTLTLRYNLGTATPVNLKIYDVLGRLVDEHNYGVLHNSGEFTVGLNTLAQGIYFVQLETGDYKKTEKVVLIK</sequence>
<dbReference type="PROSITE" id="PS51892">
    <property type="entry name" value="SUBTILASE"/>
    <property type="match status" value="1"/>
</dbReference>
<keyword evidence="3 5" id="KW-0378">Hydrolase</keyword>
<dbReference type="PANTHER" id="PTHR43806">
    <property type="entry name" value="PEPTIDASE S8"/>
    <property type="match status" value="1"/>
</dbReference>
<evidence type="ECO:0000256" key="5">
    <source>
        <dbReference type="PROSITE-ProRule" id="PRU01240"/>
    </source>
</evidence>
<evidence type="ECO:0000259" key="7">
    <source>
        <dbReference type="Pfam" id="PF18962"/>
    </source>
</evidence>
<name>A0A9C9EN01_UNCW3</name>
<feature type="active site" description="Charge relay system" evidence="5">
    <location>
        <position position="209"/>
    </location>
</feature>
<reference evidence="8" key="1">
    <citation type="journal article" date="2020" name="mSystems">
        <title>Genome- and Community-Level Interaction Insights into Carbon Utilization and Element Cycling Functions of Hydrothermarchaeota in Hydrothermal Sediment.</title>
        <authorList>
            <person name="Zhou Z."/>
            <person name="Liu Y."/>
            <person name="Xu W."/>
            <person name="Pan J."/>
            <person name="Luo Z.H."/>
            <person name="Li M."/>
        </authorList>
    </citation>
    <scope>NUCLEOTIDE SEQUENCE</scope>
    <source>
        <strain evidence="8">HyVt-388</strain>
    </source>
</reference>
<dbReference type="PANTHER" id="PTHR43806:SF11">
    <property type="entry name" value="CEREVISIN-RELATED"/>
    <property type="match status" value="1"/>
</dbReference>
<keyword evidence="4 5" id="KW-0720">Serine protease</keyword>
<evidence type="ECO:0000313" key="8">
    <source>
        <dbReference type="EMBL" id="HEC79158.1"/>
    </source>
</evidence>
<dbReference type="Gene3D" id="3.40.50.200">
    <property type="entry name" value="Peptidase S8/S53 domain"/>
    <property type="match status" value="1"/>
</dbReference>
<feature type="active site" description="Charge relay system" evidence="5">
    <location>
        <position position="174"/>
    </location>
</feature>
<dbReference type="InterPro" id="IPR023828">
    <property type="entry name" value="Peptidase_S8_Ser-AS"/>
</dbReference>
<evidence type="ECO:0000256" key="4">
    <source>
        <dbReference type="ARBA" id="ARBA00022825"/>
    </source>
</evidence>
<comment type="similarity">
    <text evidence="1 5">Belongs to the peptidase S8 family.</text>
</comment>
<dbReference type="InterPro" id="IPR050131">
    <property type="entry name" value="Peptidase_S8_subtilisin-like"/>
</dbReference>
<dbReference type="InterPro" id="IPR000209">
    <property type="entry name" value="Peptidase_S8/S53_dom"/>
</dbReference>
<protein>
    <submittedName>
        <fullName evidence="8">T9SS type A sorting domain-containing protein</fullName>
    </submittedName>
</protein>
<dbReference type="InterPro" id="IPR036852">
    <property type="entry name" value="Peptidase_S8/S53_dom_sf"/>
</dbReference>
<dbReference type="NCBIfam" id="TIGR04183">
    <property type="entry name" value="Por_Secre_tail"/>
    <property type="match status" value="1"/>
</dbReference>
<accession>A0A9C9EN01</accession>
<dbReference type="AlphaFoldDB" id="A0A9C9EN01"/>
<feature type="domain" description="Peptidase S8/S53" evidence="6">
    <location>
        <begin position="165"/>
        <end position="444"/>
    </location>
</feature>
<feature type="domain" description="Secretion system C-terminal sorting" evidence="7">
    <location>
        <begin position="895"/>
        <end position="962"/>
    </location>
</feature>
<evidence type="ECO:0000256" key="2">
    <source>
        <dbReference type="ARBA" id="ARBA00022670"/>
    </source>
</evidence>
<organism evidence="8 9">
    <name type="scientific">candidate division WOR-3 bacterium</name>
    <dbReference type="NCBI Taxonomy" id="2052148"/>
    <lineage>
        <taxon>Bacteria</taxon>
        <taxon>Bacteria division WOR-3</taxon>
    </lineage>
</organism>
<evidence type="ECO:0000259" key="6">
    <source>
        <dbReference type="Pfam" id="PF00082"/>
    </source>
</evidence>
<dbReference type="Pfam" id="PF18962">
    <property type="entry name" value="Por_Secre_tail"/>
    <property type="match status" value="1"/>
</dbReference>
<dbReference type="Pfam" id="PF00082">
    <property type="entry name" value="Peptidase_S8"/>
    <property type="match status" value="1"/>
</dbReference>
<dbReference type="GO" id="GO:0004252">
    <property type="term" value="F:serine-type endopeptidase activity"/>
    <property type="evidence" value="ECO:0007669"/>
    <property type="project" value="UniProtKB-UniRule"/>
</dbReference>